<dbReference type="EMBL" id="CAMXCT020004913">
    <property type="protein sequence ID" value="CAL1164150.1"/>
    <property type="molecule type" value="Genomic_DNA"/>
</dbReference>
<reference evidence="1" key="1">
    <citation type="submission" date="2022-10" db="EMBL/GenBank/DDBJ databases">
        <authorList>
            <person name="Chen Y."/>
            <person name="Dougan E. K."/>
            <person name="Chan C."/>
            <person name="Rhodes N."/>
            <person name="Thang M."/>
        </authorList>
    </citation>
    <scope>NUCLEOTIDE SEQUENCE</scope>
</reference>
<evidence type="ECO:0000313" key="3">
    <source>
        <dbReference type="EMBL" id="CAL4798087.1"/>
    </source>
</evidence>
<evidence type="ECO:0000313" key="1">
    <source>
        <dbReference type="EMBL" id="CAI4010775.1"/>
    </source>
</evidence>
<proteinExistence type="predicted"/>
<sequence>MARNTGQGGRPWTTSPLALSRRTSNLLLSFGVPLLVLHLCDSIAQQTPVEESFRDLDVLDAFSGQGEVTKAFRRHKAKADFFDVETQGSSGDILDPLGFRAIMTKVLKLKEKALLMAGPPCGSWVWVNRSTSGRSKQKLFGNSFRQYVRDANSITCRLFVLALVAICRGCEVLVEQPGSSLMVHCPYVQFLALVIQPLRWAYARFPLGAWGHANQKPTVCFGTVSYLTDFKRRLTKRDHRRIQKNKAIKKHQMVRKSISKSGRVQVTGSTGMRKSATYPRPFAEALAKKHLSFM</sequence>
<dbReference type="Proteomes" id="UP001152797">
    <property type="component" value="Unassembled WGS sequence"/>
</dbReference>
<feature type="non-terminal residue" evidence="1">
    <location>
        <position position="294"/>
    </location>
</feature>
<evidence type="ECO:0000313" key="4">
    <source>
        <dbReference type="Proteomes" id="UP001152797"/>
    </source>
</evidence>
<organism evidence="1">
    <name type="scientific">Cladocopium goreaui</name>
    <dbReference type="NCBI Taxonomy" id="2562237"/>
    <lineage>
        <taxon>Eukaryota</taxon>
        <taxon>Sar</taxon>
        <taxon>Alveolata</taxon>
        <taxon>Dinophyceae</taxon>
        <taxon>Suessiales</taxon>
        <taxon>Symbiodiniaceae</taxon>
        <taxon>Cladocopium</taxon>
    </lineage>
</organism>
<reference evidence="2" key="2">
    <citation type="submission" date="2024-04" db="EMBL/GenBank/DDBJ databases">
        <authorList>
            <person name="Chen Y."/>
            <person name="Shah S."/>
            <person name="Dougan E. K."/>
            <person name="Thang M."/>
            <person name="Chan C."/>
        </authorList>
    </citation>
    <scope>NUCLEOTIDE SEQUENCE [LARGE SCALE GENOMIC DNA]</scope>
</reference>
<dbReference type="AlphaFoldDB" id="A0A9P1DIE4"/>
<accession>A0A9P1DIE4</accession>
<name>A0A9P1DIE4_9DINO</name>
<evidence type="ECO:0000313" key="2">
    <source>
        <dbReference type="EMBL" id="CAL1164150.1"/>
    </source>
</evidence>
<dbReference type="EMBL" id="CAMXCT010004913">
    <property type="protein sequence ID" value="CAI4010775.1"/>
    <property type="molecule type" value="Genomic_DNA"/>
</dbReference>
<keyword evidence="4" id="KW-1185">Reference proteome</keyword>
<comment type="caution">
    <text evidence="1">The sequence shown here is derived from an EMBL/GenBank/DDBJ whole genome shotgun (WGS) entry which is preliminary data.</text>
</comment>
<gene>
    <name evidence="1" type="ORF">C1SCF055_LOCUS36010</name>
</gene>
<protein>
    <submittedName>
        <fullName evidence="3">Rhamnose biosynthetic enzyme 1</fullName>
    </submittedName>
</protein>
<dbReference type="EMBL" id="CAMXCT030004913">
    <property type="protein sequence ID" value="CAL4798087.1"/>
    <property type="molecule type" value="Genomic_DNA"/>
</dbReference>